<feature type="compositionally biased region" description="Polar residues" evidence="4">
    <location>
        <begin position="52"/>
        <end position="68"/>
    </location>
</feature>
<dbReference type="RefSeq" id="WP_186863544.1">
    <property type="nucleotide sequence ID" value="NZ_JACOGC010000005.1"/>
</dbReference>
<feature type="region of interest" description="Disordered" evidence="4">
    <location>
        <begin position="46"/>
        <end position="68"/>
    </location>
</feature>
<dbReference type="EC" id="2.7.7.65" evidence="1"/>
<keyword evidence="7" id="KW-1185">Reference proteome</keyword>
<evidence type="ECO:0000256" key="4">
    <source>
        <dbReference type="SAM" id="MobiDB-lite"/>
    </source>
</evidence>
<dbReference type="Pfam" id="PF00990">
    <property type="entry name" value="GGDEF"/>
    <property type="match status" value="1"/>
</dbReference>
<evidence type="ECO:0000313" key="6">
    <source>
        <dbReference type="EMBL" id="MBC3885975.1"/>
    </source>
</evidence>
<keyword evidence="3" id="KW-0175">Coiled coil</keyword>
<organism evidence="6 7">
    <name type="scientific">Undibacterium griseum</name>
    <dbReference type="NCBI Taxonomy" id="2762295"/>
    <lineage>
        <taxon>Bacteria</taxon>
        <taxon>Pseudomonadati</taxon>
        <taxon>Pseudomonadota</taxon>
        <taxon>Betaproteobacteria</taxon>
        <taxon>Burkholderiales</taxon>
        <taxon>Oxalobacteraceae</taxon>
        <taxon>Undibacterium</taxon>
    </lineage>
</organism>
<evidence type="ECO:0000256" key="3">
    <source>
        <dbReference type="SAM" id="Coils"/>
    </source>
</evidence>
<dbReference type="PANTHER" id="PTHR45138:SF9">
    <property type="entry name" value="DIGUANYLATE CYCLASE DGCM-RELATED"/>
    <property type="match status" value="1"/>
</dbReference>
<dbReference type="EMBL" id="JACOGC010000005">
    <property type="protein sequence ID" value="MBC3885975.1"/>
    <property type="molecule type" value="Genomic_DNA"/>
</dbReference>
<dbReference type="NCBIfam" id="TIGR00254">
    <property type="entry name" value="GGDEF"/>
    <property type="match status" value="1"/>
</dbReference>
<dbReference type="InterPro" id="IPR043128">
    <property type="entry name" value="Rev_trsase/Diguanyl_cyclase"/>
</dbReference>
<feature type="coiled-coil region" evidence="3">
    <location>
        <begin position="374"/>
        <end position="408"/>
    </location>
</feature>
<dbReference type="PANTHER" id="PTHR45138">
    <property type="entry name" value="REGULATORY COMPONENTS OF SENSORY TRANSDUCTION SYSTEM"/>
    <property type="match status" value="1"/>
</dbReference>
<gene>
    <name evidence="6" type="ORF">H8K27_12605</name>
</gene>
<dbReference type="InterPro" id="IPR050469">
    <property type="entry name" value="Diguanylate_Cyclase"/>
</dbReference>
<comment type="catalytic activity">
    <reaction evidence="2">
        <text>2 GTP = 3',3'-c-di-GMP + 2 diphosphate</text>
        <dbReference type="Rhea" id="RHEA:24898"/>
        <dbReference type="ChEBI" id="CHEBI:33019"/>
        <dbReference type="ChEBI" id="CHEBI:37565"/>
        <dbReference type="ChEBI" id="CHEBI:58805"/>
        <dbReference type="EC" id="2.7.7.65"/>
    </reaction>
</comment>
<proteinExistence type="predicted"/>
<protein>
    <recommendedName>
        <fullName evidence="1">diguanylate cyclase</fullName>
        <ecNumber evidence="1">2.7.7.65</ecNumber>
    </recommendedName>
</protein>
<sequence>MSNKIPPSQSKSPTDIARETFRQLAIQRIAPTPDAYRKLYNEIAGIPDENPATDTDTTQHADNGQTEKTVSEAENLLSSFAASLQNSNSDLSTFGHRFSRAVKTGNWEDYAKGLELLTQHITNSNSPAASGTANSANITPPVSAAVSSVAAAGISLVDAPAEDPRQKLLKDLLYRTLTLALSSLLKPNPPLASESEALGLAVRDADTEAALNQVGSRLKQLCFQIELQSGDSAEQHELLLRLFDLLLTNIHDLLDNDNWLRGQIEVVQNLISGPIDHRALQEATRSLKDVIYKQGVLKNSIAESKTSVKNMMEAFIDRLNTMAASTGAYQQKMDAYAGKISAARDANEVTNLISHILAETRVVQNETMRSRDIIIAAQKEVTEAETRIKELENKLAHMSELVREDQLTGSLNRRGMEDIFEREADRADRRNTPLCIALLDLDNFKKLNDTHGHSAGDEALVHLVRIVKQTLRSIDVIARYGGEEFVIIMPETGLDEAAQAMTRVQRELTRHFFTANDQRLFITFSAGVAMRAPREPQEVLLKRADKAMYEAKQTGKNRVVKAI</sequence>
<dbReference type="PROSITE" id="PS50887">
    <property type="entry name" value="GGDEF"/>
    <property type="match status" value="1"/>
</dbReference>
<dbReference type="CDD" id="cd01949">
    <property type="entry name" value="GGDEF"/>
    <property type="match status" value="1"/>
</dbReference>
<dbReference type="InterPro" id="IPR029787">
    <property type="entry name" value="Nucleotide_cyclase"/>
</dbReference>
<comment type="caution">
    <text evidence="6">The sequence shown here is derived from an EMBL/GenBank/DDBJ whole genome shotgun (WGS) entry which is preliminary data.</text>
</comment>
<dbReference type="SMART" id="SM00267">
    <property type="entry name" value="GGDEF"/>
    <property type="match status" value="1"/>
</dbReference>
<dbReference type="InterPro" id="IPR000160">
    <property type="entry name" value="GGDEF_dom"/>
</dbReference>
<name>A0ABR6YPZ8_9BURK</name>
<evidence type="ECO:0000313" key="7">
    <source>
        <dbReference type="Proteomes" id="UP000613113"/>
    </source>
</evidence>
<dbReference type="SUPFAM" id="SSF55073">
    <property type="entry name" value="Nucleotide cyclase"/>
    <property type="match status" value="1"/>
</dbReference>
<feature type="domain" description="GGDEF" evidence="5">
    <location>
        <begin position="432"/>
        <end position="563"/>
    </location>
</feature>
<reference evidence="6 7" key="1">
    <citation type="submission" date="2020-08" db="EMBL/GenBank/DDBJ databases">
        <title>Novel species isolated from subtropical streams in China.</title>
        <authorList>
            <person name="Lu H."/>
        </authorList>
    </citation>
    <scope>NUCLEOTIDE SEQUENCE [LARGE SCALE GENOMIC DNA]</scope>
    <source>
        <strain evidence="6 7">FT31W</strain>
    </source>
</reference>
<evidence type="ECO:0000256" key="2">
    <source>
        <dbReference type="ARBA" id="ARBA00034247"/>
    </source>
</evidence>
<evidence type="ECO:0000259" key="5">
    <source>
        <dbReference type="PROSITE" id="PS50887"/>
    </source>
</evidence>
<evidence type="ECO:0000256" key="1">
    <source>
        <dbReference type="ARBA" id="ARBA00012528"/>
    </source>
</evidence>
<accession>A0ABR6YPZ8</accession>
<dbReference type="Gene3D" id="3.30.70.270">
    <property type="match status" value="1"/>
</dbReference>
<dbReference type="Proteomes" id="UP000613113">
    <property type="component" value="Unassembled WGS sequence"/>
</dbReference>